<keyword evidence="13" id="KW-1015">Disulfide bond</keyword>
<feature type="region of interest" description="Disordered" evidence="16">
    <location>
        <begin position="133"/>
        <end position="157"/>
    </location>
</feature>
<dbReference type="GeneID" id="108559278"/>
<dbReference type="Pfam" id="PF13519">
    <property type="entry name" value="VWA_2"/>
    <property type="match status" value="1"/>
</dbReference>
<evidence type="ECO:0000256" key="8">
    <source>
        <dbReference type="ARBA" id="ARBA00022837"/>
    </source>
</evidence>
<protein>
    <submittedName>
        <fullName evidence="20">Voltage-dependent calcium channel subunit alpha-2/delta-3 isoform X1</fullName>
    </submittedName>
</protein>
<evidence type="ECO:0000256" key="4">
    <source>
        <dbReference type="ARBA" id="ARBA00022673"/>
    </source>
</evidence>
<keyword evidence="4" id="KW-0107">Calcium channel</keyword>
<keyword evidence="9" id="KW-0851">Voltage-gated channel</keyword>
<dbReference type="PROSITE" id="PS50234">
    <property type="entry name" value="VWFA"/>
    <property type="match status" value="1"/>
</dbReference>
<dbReference type="Gene3D" id="3.30.450.20">
    <property type="entry name" value="PAS domain"/>
    <property type="match status" value="1"/>
</dbReference>
<keyword evidence="3" id="KW-0109">Calcium transport</keyword>
<evidence type="ECO:0000256" key="1">
    <source>
        <dbReference type="ARBA" id="ARBA00004479"/>
    </source>
</evidence>
<keyword evidence="8" id="KW-0106">Calcium</keyword>
<sequence length="1310" mass="152693">MGPIVFRSAAILCFLLITISPRNAQEAQHKDIKHPELPKLVRNWAEKLGGELWHFGELVTRKKLVEESFKYTDIVQEDGVALLKDIKERIKKMMEQKEGAVRRIMEVAENAATKGDIVDDNFNYYNAKELLNSATKNDEETEDEKEDAEFDSNQAESLRSYESYDVKYTNDESVKYSRMIQEDTEDYQLDQEQEENNSEDMELPRKVITDDYEQEPMASLKPPEDRTHLPLYPNPHFYDIEVNTNVSAVHVPSNVYDRSQEVIKGIKWSEELDQTFRNNYKQDPSLSWQYFGSSMGFMRQFPAIIWTQEPIDLFDCRTRNWYIEAASSPKDIVILIDRSGSMTGMRREIAKHVVNNILDTLGNNDYVNIYTFGNTTEPLVECFDDLLVQANLDNVRHLKEAMSSFRTEQIANFTLALTTAFTLLQDYRDNRPGQGAQCNQAIMLVTDGVYESFREIFEEFNWRNLPFMPVRMFTYLIGREVSDVHDVKWMACANQGYYVHLSTYAEVREQVLQYIPVMARPMVLNPNLKPNPTWSPVYADATDPKLTNYLWEKRERNKQRDRFLSYKNNKNRSIFFSDEASDRKYAYQQTKREYELSEERKYRMMTSVSLPVYDKRQNANISEKIQINEKIWITVTRETRVANLLGVAGTDVPIEYIKRLLLPYRLGVNGYAFIVTNNGYILIHPDLRPVFQGILKPAYNRVDMIEVELQNDDSEPRKFSDELKDFRRAVVNQTSGQKVFMVKTHIDQMKRIMFGKRFYYFMGIPDTPFTVVVALPDRYGSYRIQYPVEDDPHRIRSNNKNLTHFFTGNWTIHPDWHYCRYLDDRHNFRSPEEELLHFLHKMEEPGWRWSPECDRKLICKVVADAKSTDWYNKNISASNNEKNGPIAMLMALLPRHEFIKMFGITVAFLATHSGLTRWQDFPQNVDDQRRRNEQHFHLVHNKAIDEVWYRRAVEQYYIQPRSFVYSVPFGAEYEDNPEDILVTASHAIFKGNKTVKAPAAVVGFQFYHSTLHTLFQKITNSCGEINCKRTCSSEELDCLVLDDSGYIIVSYDKKNTGVFLGDIRRDIMELLVEERIYTRTRIYDYQATCFPNIPTGSPATRFRNPLFHLNELVQWALATLFYLLKSTMASDDGLLGPVVDDEEMVEGSGSEPPSRAFEKDFDQRLLINKTQPEPCDKEMFLYSLLHYNERNISSSGYNKSMTGNCSRPFLVQPVVGSNMILLVINRICPEMQVDEEFLSPNPIEVDYNMSRQCHIVHYNNFTRRNYMSCINRSIHESAIEICGKGVKTAATFSIFLASFISIAISSVFNF</sequence>
<evidence type="ECO:0000256" key="3">
    <source>
        <dbReference type="ARBA" id="ARBA00022568"/>
    </source>
</evidence>
<keyword evidence="15" id="KW-0407">Ion channel</keyword>
<evidence type="ECO:0000256" key="13">
    <source>
        <dbReference type="ARBA" id="ARBA00023157"/>
    </source>
</evidence>
<evidence type="ECO:0000256" key="16">
    <source>
        <dbReference type="SAM" id="MobiDB-lite"/>
    </source>
</evidence>
<dbReference type="Gene3D" id="3.40.50.410">
    <property type="entry name" value="von Willebrand factor, type A domain"/>
    <property type="match status" value="1"/>
</dbReference>
<dbReference type="PANTHER" id="PTHR10166:SF63">
    <property type="entry name" value="STRAIGHTJACKET, ISOFORM C"/>
    <property type="match status" value="1"/>
</dbReference>
<feature type="chain" id="PRO_5045941758" evidence="17">
    <location>
        <begin position="25"/>
        <end position="1310"/>
    </location>
</feature>
<keyword evidence="14" id="KW-0325">Glycoprotein</keyword>
<keyword evidence="12" id="KW-0472">Membrane</keyword>
<feature type="domain" description="VWFA" evidence="18">
    <location>
        <begin position="331"/>
        <end position="515"/>
    </location>
</feature>
<evidence type="ECO:0000256" key="9">
    <source>
        <dbReference type="ARBA" id="ARBA00022882"/>
    </source>
</evidence>
<dbReference type="SMART" id="SM00327">
    <property type="entry name" value="VWA"/>
    <property type="match status" value="1"/>
</dbReference>
<dbReference type="CDD" id="cd01463">
    <property type="entry name" value="vWA_VGCC_like"/>
    <property type="match status" value="1"/>
</dbReference>
<dbReference type="InterPro" id="IPR051173">
    <property type="entry name" value="Ca_channel_alpha-2/delta"/>
</dbReference>
<evidence type="ECO:0000256" key="11">
    <source>
        <dbReference type="ARBA" id="ARBA00023065"/>
    </source>
</evidence>
<reference evidence="20" key="1">
    <citation type="submission" date="2025-08" db="UniProtKB">
        <authorList>
            <consortium name="RefSeq"/>
        </authorList>
    </citation>
    <scope>IDENTIFICATION</scope>
    <source>
        <tissue evidence="20">Whole Larva</tissue>
    </source>
</reference>
<keyword evidence="5" id="KW-0812">Transmembrane</keyword>
<evidence type="ECO:0000256" key="6">
    <source>
        <dbReference type="ARBA" id="ARBA00022723"/>
    </source>
</evidence>
<evidence type="ECO:0000256" key="14">
    <source>
        <dbReference type="ARBA" id="ARBA00023180"/>
    </source>
</evidence>
<keyword evidence="19" id="KW-1185">Reference proteome</keyword>
<keyword evidence="10" id="KW-1133">Transmembrane helix</keyword>
<dbReference type="InterPro" id="IPR036465">
    <property type="entry name" value="vWFA_dom_sf"/>
</dbReference>
<keyword evidence="7 17" id="KW-0732">Signal</keyword>
<dbReference type="RefSeq" id="XP_017771995.1">
    <property type="nucleotide sequence ID" value="XM_017916506.1"/>
</dbReference>
<evidence type="ECO:0000313" key="20">
    <source>
        <dbReference type="RefSeq" id="XP_017771995.1"/>
    </source>
</evidence>
<evidence type="ECO:0000256" key="5">
    <source>
        <dbReference type="ARBA" id="ARBA00022692"/>
    </source>
</evidence>
<dbReference type="SUPFAM" id="SSF53300">
    <property type="entry name" value="vWA-like"/>
    <property type="match status" value="1"/>
</dbReference>
<dbReference type="InterPro" id="IPR013680">
    <property type="entry name" value="VDCC_a2/dsu"/>
</dbReference>
<dbReference type="CDD" id="cd18774">
    <property type="entry name" value="PDC2_HK_sensor"/>
    <property type="match status" value="1"/>
</dbReference>
<dbReference type="InterPro" id="IPR002035">
    <property type="entry name" value="VWF_A"/>
</dbReference>
<dbReference type="PANTHER" id="PTHR10166">
    <property type="entry name" value="VOLTAGE-DEPENDENT CALCIUM CHANNEL SUBUNIT ALPHA-2/DELTA-RELATED"/>
    <property type="match status" value="1"/>
</dbReference>
<organism evidence="19 20">
    <name type="scientific">Nicrophorus vespilloides</name>
    <name type="common">Boreal carrion beetle</name>
    <dbReference type="NCBI Taxonomy" id="110193"/>
    <lineage>
        <taxon>Eukaryota</taxon>
        <taxon>Metazoa</taxon>
        <taxon>Ecdysozoa</taxon>
        <taxon>Arthropoda</taxon>
        <taxon>Hexapoda</taxon>
        <taxon>Insecta</taxon>
        <taxon>Pterygota</taxon>
        <taxon>Neoptera</taxon>
        <taxon>Endopterygota</taxon>
        <taxon>Coleoptera</taxon>
        <taxon>Polyphaga</taxon>
        <taxon>Staphyliniformia</taxon>
        <taxon>Silphidae</taxon>
        <taxon>Nicrophorinae</taxon>
        <taxon>Nicrophorus</taxon>
    </lineage>
</organism>
<keyword evidence="6" id="KW-0479">Metal-binding</keyword>
<feature type="compositionally biased region" description="Acidic residues" evidence="16">
    <location>
        <begin position="139"/>
        <end position="150"/>
    </location>
</feature>
<evidence type="ECO:0000256" key="17">
    <source>
        <dbReference type="SAM" id="SignalP"/>
    </source>
</evidence>
<dbReference type="Pfam" id="PF08473">
    <property type="entry name" value="VGCC_alpha2"/>
    <property type="match status" value="1"/>
</dbReference>
<dbReference type="Pfam" id="PF08399">
    <property type="entry name" value="VWA_N"/>
    <property type="match status" value="1"/>
</dbReference>
<keyword evidence="2" id="KW-0813">Transport</keyword>
<keyword evidence="11" id="KW-0406">Ion transport</keyword>
<comment type="subcellular location">
    <subcellularLocation>
        <location evidence="1">Membrane</location>
        <topology evidence="1">Single-pass type I membrane protein</topology>
    </subcellularLocation>
</comment>
<evidence type="ECO:0000256" key="10">
    <source>
        <dbReference type="ARBA" id="ARBA00022989"/>
    </source>
</evidence>
<feature type="signal peptide" evidence="17">
    <location>
        <begin position="1"/>
        <end position="24"/>
    </location>
</feature>
<dbReference type="Proteomes" id="UP000695000">
    <property type="component" value="Unplaced"/>
</dbReference>
<gene>
    <name evidence="20" type="primary">LOC108559278</name>
</gene>
<evidence type="ECO:0000256" key="15">
    <source>
        <dbReference type="ARBA" id="ARBA00023303"/>
    </source>
</evidence>
<proteinExistence type="predicted"/>
<evidence type="ECO:0000259" key="18">
    <source>
        <dbReference type="PROSITE" id="PS50234"/>
    </source>
</evidence>
<accession>A0ABM1MBP5</accession>
<name>A0ABM1MBP5_NICVS</name>
<evidence type="ECO:0000313" key="19">
    <source>
        <dbReference type="Proteomes" id="UP000695000"/>
    </source>
</evidence>
<evidence type="ECO:0000256" key="7">
    <source>
        <dbReference type="ARBA" id="ARBA00022729"/>
    </source>
</evidence>
<evidence type="ECO:0000256" key="12">
    <source>
        <dbReference type="ARBA" id="ARBA00023136"/>
    </source>
</evidence>
<evidence type="ECO:0000256" key="2">
    <source>
        <dbReference type="ARBA" id="ARBA00022448"/>
    </source>
</evidence>
<dbReference type="InterPro" id="IPR013608">
    <property type="entry name" value="VWA_N"/>
</dbReference>